<dbReference type="AlphaFoldDB" id="A0A916SG05"/>
<sequence length="519" mass="54417">MGLFVSAALLLAITYAIAISFVFFPEEPYFMATARFVFILPFAAFAALVLDTREKQRLALQTFTVWVVIGAWTVFYQTAFGPMDWFALPTERSGSIRYASLIGNLTATGVVGGLVLPVAYFMFRRSILGGVILGIIAMGLVVSLQKAATANIFLFVLAMAALAVFGALRRQRIMPPITVCAMAAAAFLLLSVPLAVMEPKGGPLNASNTLFGTRESVVSFDVEPKRYAPALAVAFPALFHVISSMAVSAEAEAPRAIRDHAVSAEAEAPGPIEDHAASPEAEAPGPIGDHAVSPEAEAPGPIGDHAASPEAEAPGPIGDHAVSAEAEAPGPIGDHAVSAEAEAPGPIGDHAVSAEAEAPRPIGDDVDIASGTIDRLTALPAKLIHQYGPTSLLTGVGLVGGSGTLGFLDMVCTDSENIRTCQIKYPMAHNGVIELLIMGGVPLLLSFCLLVGVALWRLATEVFRNPTDKLACGALVTMLLFVPNAMMSSGVMSQPYIAGILYAICLPVLLRKELFRSRA</sequence>
<keyword evidence="2" id="KW-0472">Membrane</keyword>
<feature type="transmembrane region" description="Helical" evidence="2">
    <location>
        <begin position="493"/>
        <end position="510"/>
    </location>
</feature>
<dbReference type="EMBL" id="BMHH01000011">
    <property type="protein sequence ID" value="GGA98667.1"/>
    <property type="molecule type" value="Genomic_DNA"/>
</dbReference>
<protein>
    <submittedName>
        <fullName evidence="3">Uncharacterized protein</fullName>
    </submittedName>
</protein>
<feature type="transmembrane region" description="Helical" evidence="2">
    <location>
        <begin position="177"/>
        <end position="197"/>
    </location>
</feature>
<dbReference type="Proteomes" id="UP000646478">
    <property type="component" value="Unassembled WGS sequence"/>
</dbReference>
<keyword evidence="4" id="KW-1185">Reference proteome</keyword>
<feature type="transmembrane region" description="Helical" evidence="2">
    <location>
        <begin position="150"/>
        <end position="168"/>
    </location>
</feature>
<evidence type="ECO:0000256" key="1">
    <source>
        <dbReference type="SAM" id="MobiDB-lite"/>
    </source>
</evidence>
<proteinExistence type="predicted"/>
<name>A0A916SG05_9HYPH</name>
<reference evidence="3" key="1">
    <citation type="journal article" date="2014" name="Int. J. Syst. Evol. Microbiol.">
        <title>Complete genome sequence of Corynebacterium casei LMG S-19264T (=DSM 44701T), isolated from a smear-ripened cheese.</title>
        <authorList>
            <consortium name="US DOE Joint Genome Institute (JGI-PGF)"/>
            <person name="Walter F."/>
            <person name="Albersmeier A."/>
            <person name="Kalinowski J."/>
            <person name="Ruckert C."/>
        </authorList>
    </citation>
    <scope>NUCLEOTIDE SEQUENCE</scope>
    <source>
        <strain evidence="3">CGMCC 1.15082</strain>
    </source>
</reference>
<evidence type="ECO:0000313" key="3">
    <source>
        <dbReference type="EMBL" id="GGA98667.1"/>
    </source>
</evidence>
<keyword evidence="2" id="KW-1133">Transmembrane helix</keyword>
<feature type="transmembrane region" description="Helical" evidence="2">
    <location>
        <begin position="435"/>
        <end position="458"/>
    </location>
</feature>
<feature type="transmembrane region" description="Helical" evidence="2">
    <location>
        <begin position="96"/>
        <end position="120"/>
    </location>
</feature>
<comment type="caution">
    <text evidence="3">The sequence shown here is derived from an EMBL/GenBank/DDBJ whole genome shotgun (WGS) entry which is preliminary data.</text>
</comment>
<evidence type="ECO:0000313" key="4">
    <source>
        <dbReference type="Proteomes" id="UP000646478"/>
    </source>
</evidence>
<organism evidence="3 4">
    <name type="scientific">Brucella endophytica</name>
    <dbReference type="NCBI Taxonomy" id="1963359"/>
    <lineage>
        <taxon>Bacteria</taxon>
        <taxon>Pseudomonadati</taxon>
        <taxon>Pseudomonadota</taxon>
        <taxon>Alphaproteobacteria</taxon>
        <taxon>Hyphomicrobiales</taxon>
        <taxon>Brucellaceae</taxon>
        <taxon>Brucella/Ochrobactrum group</taxon>
        <taxon>Brucella</taxon>
    </lineage>
</organism>
<feature type="region of interest" description="Disordered" evidence="1">
    <location>
        <begin position="264"/>
        <end position="349"/>
    </location>
</feature>
<keyword evidence="2" id="KW-0812">Transmembrane</keyword>
<feature type="transmembrane region" description="Helical" evidence="2">
    <location>
        <begin position="127"/>
        <end position="144"/>
    </location>
</feature>
<gene>
    <name evidence="3" type="ORF">GCM10011491_28660</name>
</gene>
<accession>A0A916SG05</accession>
<feature type="transmembrane region" description="Helical" evidence="2">
    <location>
        <begin position="28"/>
        <end position="51"/>
    </location>
</feature>
<feature type="transmembrane region" description="Helical" evidence="2">
    <location>
        <begin position="470"/>
        <end position="487"/>
    </location>
</feature>
<reference evidence="3" key="2">
    <citation type="submission" date="2020-09" db="EMBL/GenBank/DDBJ databases">
        <authorList>
            <person name="Sun Q."/>
            <person name="Zhou Y."/>
        </authorList>
    </citation>
    <scope>NUCLEOTIDE SEQUENCE</scope>
    <source>
        <strain evidence="3">CGMCC 1.15082</strain>
    </source>
</reference>
<evidence type="ECO:0000256" key="2">
    <source>
        <dbReference type="SAM" id="Phobius"/>
    </source>
</evidence>
<feature type="transmembrane region" description="Helical" evidence="2">
    <location>
        <begin position="58"/>
        <end position="76"/>
    </location>
</feature>